<sequence>MSSPNKPTEVPPKDETNHNNSDSEESSNEEEEEDPLSFFPTPEAVTAARTTALQYYNQQEYEKSCALQAKIAQYVSKKFGPTFYQNGIYFLDYGLSQLRLIALQNANNTDFLKHAMKISQNNNSENENNDEEEEDMETCFINLEVARVCFENEEKQIEDGVHGALETLNDEKNEELKKKYITNQTYLAEVHNALGQLHNEKEDSEAALQEYELENMIYKNLQELFGNTIVDGGKLVSVRYSMAQCYLQEADFDGAVRRLEETISEAEKINAENSENHKINPVLLNEIKEQLSDAKEMANGTFEAIKKQIEEQFCVEQMSQIPSAEEFFSVPKHNENNNNNNNSENNKFISSLPGDHGGDGSHPFHQNSNLSLPISGSGKPLFLGNHHQHLTQNNELSNSQSLSVFPPQRSNSNSAKVFNNNNNNSENNNNNKVQTVVARKKPKPVSEDRNETILKKQKLE</sequence>
<dbReference type="PANTHER" id="PTHR20916:SF18">
    <property type="entry name" value="IPT_TIG DOMAIN-CONTAINING PROTEIN"/>
    <property type="match status" value="1"/>
</dbReference>
<dbReference type="Proteomes" id="UP000515908">
    <property type="component" value="Chromosome 01"/>
</dbReference>
<reference evidence="3 4" key="1">
    <citation type="submission" date="2020-08" db="EMBL/GenBank/DDBJ databases">
        <authorList>
            <person name="Newling K."/>
            <person name="Davey J."/>
            <person name="Forrester S."/>
        </authorList>
    </citation>
    <scope>NUCLEOTIDE SEQUENCE [LARGE SCALE GENOMIC DNA]</scope>
    <source>
        <strain evidence="4">Crithidia deanei Carvalho (ATCC PRA-265)</strain>
    </source>
</reference>
<evidence type="ECO:0000256" key="1">
    <source>
        <dbReference type="SAM" id="Coils"/>
    </source>
</evidence>
<protein>
    <recommendedName>
        <fullName evidence="5">Tetratricopeptide SHNi-TPR domain-containing protein</fullName>
    </recommendedName>
</protein>
<evidence type="ECO:0000313" key="3">
    <source>
        <dbReference type="EMBL" id="CAD2212932.1"/>
    </source>
</evidence>
<feature type="compositionally biased region" description="Low complexity" evidence="2">
    <location>
        <begin position="410"/>
        <end position="431"/>
    </location>
</feature>
<keyword evidence="4" id="KW-1185">Reference proteome</keyword>
<feature type="compositionally biased region" description="Basic and acidic residues" evidence="2">
    <location>
        <begin position="444"/>
        <end position="460"/>
    </location>
</feature>
<feature type="compositionally biased region" description="Low complexity" evidence="2">
    <location>
        <begin position="336"/>
        <end position="346"/>
    </location>
</feature>
<organism evidence="3 4">
    <name type="scientific">Angomonas deanei</name>
    <dbReference type="NCBI Taxonomy" id="59799"/>
    <lineage>
        <taxon>Eukaryota</taxon>
        <taxon>Discoba</taxon>
        <taxon>Euglenozoa</taxon>
        <taxon>Kinetoplastea</taxon>
        <taxon>Metakinetoplastina</taxon>
        <taxon>Trypanosomatida</taxon>
        <taxon>Trypanosomatidae</taxon>
        <taxon>Strigomonadinae</taxon>
        <taxon>Angomonas</taxon>
    </lineage>
</organism>
<dbReference type="EMBL" id="LR877145">
    <property type="protein sequence ID" value="CAD2212932.1"/>
    <property type="molecule type" value="Genomic_DNA"/>
</dbReference>
<dbReference type="InterPro" id="IPR011990">
    <property type="entry name" value="TPR-like_helical_dom_sf"/>
</dbReference>
<accession>A0A7G2C4W4</accession>
<dbReference type="SUPFAM" id="SSF48452">
    <property type="entry name" value="TPR-like"/>
    <property type="match status" value="1"/>
</dbReference>
<dbReference type="AlphaFoldDB" id="A0A7G2C4W4"/>
<proteinExistence type="predicted"/>
<keyword evidence="1" id="KW-0175">Coiled coil</keyword>
<feature type="region of interest" description="Disordered" evidence="2">
    <location>
        <begin position="1"/>
        <end position="39"/>
    </location>
</feature>
<gene>
    <name evidence="3" type="ORF">ADEAN_000036800</name>
</gene>
<evidence type="ECO:0008006" key="5">
    <source>
        <dbReference type="Google" id="ProtNLM"/>
    </source>
</evidence>
<feature type="region of interest" description="Disordered" evidence="2">
    <location>
        <begin position="330"/>
        <end position="373"/>
    </location>
</feature>
<evidence type="ECO:0000256" key="2">
    <source>
        <dbReference type="SAM" id="MobiDB-lite"/>
    </source>
</evidence>
<feature type="compositionally biased region" description="Acidic residues" evidence="2">
    <location>
        <begin position="22"/>
        <end position="35"/>
    </location>
</feature>
<dbReference type="PANTHER" id="PTHR20916">
    <property type="entry name" value="CYSTEINE AND GLYCINE-RICH PROTEIN 2 BINDING PROTEIN"/>
    <property type="match status" value="1"/>
</dbReference>
<feature type="compositionally biased region" description="Polar residues" evidence="2">
    <location>
        <begin position="364"/>
        <end position="373"/>
    </location>
</feature>
<feature type="region of interest" description="Disordered" evidence="2">
    <location>
        <begin position="398"/>
        <end position="460"/>
    </location>
</feature>
<evidence type="ECO:0000313" key="4">
    <source>
        <dbReference type="Proteomes" id="UP000515908"/>
    </source>
</evidence>
<dbReference type="VEuPathDB" id="TriTrypDB:ADEAN_000036800"/>
<name>A0A7G2C4W4_9TRYP</name>
<feature type="coiled-coil region" evidence="1">
    <location>
        <begin position="194"/>
        <end position="221"/>
    </location>
</feature>